<dbReference type="CDD" id="cd02164">
    <property type="entry name" value="PPAT_CoAS"/>
    <property type="match status" value="1"/>
</dbReference>
<organism evidence="2 3">
    <name type="scientific">Neolentinus lepideus HHB14362 ss-1</name>
    <dbReference type="NCBI Taxonomy" id="1314782"/>
    <lineage>
        <taxon>Eukaryota</taxon>
        <taxon>Fungi</taxon>
        <taxon>Dikarya</taxon>
        <taxon>Basidiomycota</taxon>
        <taxon>Agaricomycotina</taxon>
        <taxon>Agaricomycetes</taxon>
        <taxon>Gloeophyllales</taxon>
        <taxon>Gloeophyllaceae</taxon>
        <taxon>Neolentinus</taxon>
    </lineage>
</organism>
<reference evidence="2 3" key="1">
    <citation type="journal article" date="2016" name="Mol. Biol. Evol.">
        <title>Comparative Genomics of Early-Diverging Mushroom-Forming Fungi Provides Insights into the Origins of Lignocellulose Decay Capabilities.</title>
        <authorList>
            <person name="Nagy L.G."/>
            <person name="Riley R."/>
            <person name="Tritt A."/>
            <person name="Adam C."/>
            <person name="Daum C."/>
            <person name="Floudas D."/>
            <person name="Sun H."/>
            <person name="Yadav J.S."/>
            <person name="Pangilinan J."/>
            <person name="Larsson K.H."/>
            <person name="Matsuura K."/>
            <person name="Barry K."/>
            <person name="Labutti K."/>
            <person name="Kuo R."/>
            <person name="Ohm R.A."/>
            <person name="Bhattacharya S.S."/>
            <person name="Shirouzu T."/>
            <person name="Yoshinaga Y."/>
            <person name="Martin F.M."/>
            <person name="Grigoriev I.V."/>
            <person name="Hibbett D.S."/>
        </authorList>
    </citation>
    <scope>NUCLEOTIDE SEQUENCE [LARGE SCALE GENOMIC DNA]</scope>
    <source>
        <strain evidence="2 3">HHB14362 ss-1</strain>
    </source>
</reference>
<protein>
    <submittedName>
        <fullName evidence="2">Nucleotidylyl transferase</fullName>
    </submittedName>
</protein>
<dbReference type="SUPFAM" id="SSF52374">
    <property type="entry name" value="Nucleotidylyl transferase"/>
    <property type="match status" value="1"/>
</dbReference>
<dbReference type="InterPro" id="IPR004821">
    <property type="entry name" value="Cyt_trans-like"/>
</dbReference>
<dbReference type="OrthoDB" id="330671at2759"/>
<dbReference type="Gene3D" id="3.40.50.620">
    <property type="entry name" value="HUPs"/>
    <property type="match status" value="1"/>
</dbReference>
<keyword evidence="2" id="KW-0808">Transferase</keyword>
<dbReference type="GO" id="GO:0004140">
    <property type="term" value="F:dephospho-CoA kinase activity"/>
    <property type="evidence" value="ECO:0007669"/>
    <property type="project" value="TreeGrafter"/>
</dbReference>
<dbReference type="AlphaFoldDB" id="A0A165TEN4"/>
<dbReference type="PANTHER" id="PTHR10695">
    <property type="entry name" value="DEPHOSPHO-COA KINASE-RELATED"/>
    <property type="match status" value="1"/>
</dbReference>
<dbReference type="PANTHER" id="PTHR10695:SF46">
    <property type="entry name" value="BIFUNCTIONAL COENZYME A SYNTHASE-RELATED"/>
    <property type="match status" value="1"/>
</dbReference>
<dbReference type="EMBL" id="KV425566">
    <property type="protein sequence ID" value="KZT26556.1"/>
    <property type="molecule type" value="Genomic_DNA"/>
</dbReference>
<feature type="domain" description="Cytidyltransferase-like" evidence="1">
    <location>
        <begin position="173"/>
        <end position="321"/>
    </location>
</feature>
<evidence type="ECO:0000259" key="1">
    <source>
        <dbReference type="Pfam" id="PF01467"/>
    </source>
</evidence>
<dbReference type="STRING" id="1314782.A0A165TEN4"/>
<dbReference type="GO" id="GO:0015937">
    <property type="term" value="P:coenzyme A biosynthetic process"/>
    <property type="evidence" value="ECO:0007669"/>
    <property type="project" value="TreeGrafter"/>
</dbReference>
<dbReference type="Pfam" id="PF01467">
    <property type="entry name" value="CTP_transf_like"/>
    <property type="match status" value="1"/>
</dbReference>
<dbReference type="InterPro" id="IPR014729">
    <property type="entry name" value="Rossmann-like_a/b/a_fold"/>
</dbReference>
<evidence type="ECO:0000313" key="2">
    <source>
        <dbReference type="EMBL" id="KZT26556.1"/>
    </source>
</evidence>
<dbReference type="InParanoid" id="A0A165TEN4"/>
<keyword evidence="3" id="KW-1185">Reference proteome</keyword>
<evidence type="ECO:0000313" key="3">
    <source>
        <dbReference type="Proteomes" id="UP000076761"/>
    </source>
</evidence>
<proteinExistence type="predicted"/>
<dbReference type="Proteomes" id="UP000076761">
    <property type="component" value="Unassembled WGS sequence"/>
</dbReference>
<name>A0A165TEN4_9AGAM</name>
<accession>A0A165TEN4</accession>
<sequence>MLSLTTPDLDRALLLAHLESFEVAHALGLAISHITARTRTRLLIVLVSELFNADKGISPTAAWDDVQRLLTYVYVQATRIAQEHDRVLMDVDVLLKGTADKLSEGLGDGMQRLFRIAGEPQFRTQLPRSVTSLPQTWLPPGGLAYLSSNYSHPASQTRVCDESLPSLYPVVALGGTFDHLHAGHKILLSMSAWIAAEKVIVGVTDDELLIKKSNKEILEKLPDRIARVRGFLELFKPGLVYDIVPIKDVCGPTAWDPNIQALVLSRETVSGGASIDKSRKEKSLPPLQTFVIDVISSTETSLDHSDAELLKQTKMSSTFIRQWIANNVVKM</sequence>
<gene>
    <name evidence="2" type="ORF">NEOLEDRAFT_1062874</name>
</gene>